<dbReference type="EMBL" id="JBGBPQ010000003">
    <property type="protein sequence ID" value="KAL1527197.1"/>
    <property type="molecule type" value="Genomic_DNA"/>
</dbReference>
<keyword evidence="6" id="KW-1133">Transmembrane helix</keyword>
<dbReference type="PANTHER" id="PTHR44329:SF298">
    <property type="entry name" value="MIXED LINEAGE KINASE DOMAIN-LIKE PROTEIN"/>
    <property type="match status" value="1"/>
</dbReference>
<feature type="transmembrane region" description="Helical" evidence="6">
    <location>
        <begin position="148"/>
        <end position="170"/>
    </location>
</feature>
<gene>
    <name evidence="8" type="ORF">AB1Y20_015876</name>
</gene>
<evidence type="ECO:0000313" key="8">
    <source>
        <dbReference type="EMBL" id="KAL1527197.1"/>
    </source>
</evidence>
<dbReference type="InterPro" id="IPR000719">
    <property type="entry name" value="Prot_kinase_dom"/>
</dbReference>
<dbReference type="PANTHER" id="PTHR44329">
    <property type="entry name" value="SERINE/THREONINE-PROTEIN KINASE TNNI3K-RELATED"/>
    <property type="match status" value="1"/>
</dbReference>
<feature type="binding site" evidence="4">
    <location>
        <position position="420"/>
    </location>
    <ligand>
        <name>ATP</name>
        <dbReference type="ChEBI" id="CHEBI:30616"/>
    </ligand>
</feature>
<feature type="transmembrane region" description="Helical" evidence="6">
    <location>
        <begin position="42"/>
        <end position="63"/>
    </location>
</feature>
<feature type="compositionally biased region" description="Polar residues" evidence="5">
    <location>
        <begin position="704"/>
        <end position="721"/>
    </location>
</feature>
<keyword evidence="1" id="KW-0418">Kinase</keyword>
<evidence type="ECO:0000256" key="3">
    <source>
        <dbReference type="ARBA" id="ARBA00022840"/>
    </source>
</evidence>
<dbReference type="InterPro" id="IPR051681">
    <property type="entry name" value="Ser/Thr_Kinases-Pseudokinases"/>
</dbReference>
<keyword evidence="3 4" id="KW-0067">ATP-binding</keyword>
<sequence>MPCDQLAAAASAPCVPLPHASSPVLLALLSPHLFSSPSHAVSVLEVIARAYLASSLAILLRALRRKPRHKPLLHDAWGEQPADSGTLRRYELIVAAELAAELLLLLFLLLPVQHDGAFGAFAFAAHGIVDNIPWTVGMHAPAAASAGCVARALVLPLLVALCRLLLVALPGQRPVAQYFFAFAPTENACWFAFASSACYGLLLLSACLPPLSVGSLSLGPLVRRQCRGWLGFLALTYFLASFGFVLFFLSDRFPPEAAYAIGFVGLFTYAIGFAPCLYRIFTQEHPSPPPSYPPPRLPPERDYWLAYDAQRHAESLLETQRCDRGAASKGAHSLLTLRSLFKRARRGAEAEGTAPSLRGPPGAIGADSDSRAAMSAVLANVKLIDVSELTLHELVGSGGFAEVFRATWKNGAERRQVAVKQLRVLPKESQMLQSFCKEVGLMQRLDHPNVLGLLGMCIARSGTLAMVTDFLPLGSVFALLQARKPPVPPPWRLALRFLADTARGMEYLHRCEPAIIHRDLKSQNLLVASDHSVKVADFGLSRECMQPGAMTRVGSVQWAAPEVLLGETYSHKCDVWSFGVVCWELLTARVPFEKMAQHVVATRVAMEGMRLPVPSRAPPMLLRLIARCWADAADQRPEFRQIVGEIDEMLGALVAATPHPSKEQLPPSLPAVGDGGVHAAARVQPVLHEATPQQADASCHETASDTVRSGMTAVASSSRMK</sequence>
<feature type="transmembrane region" description="Helical" evidence="6">
    <location>
        <begin position="261"/>
        <end position="281"/>
    </location>
</feature>
<comment type="caution">
    <text evidence="8">The sequence shown here is derived from an EMBL/GenBank/DDBJ whole genome shotgun (WGS) entry which is preliminary data.</text>
</comment>
<keyword evidence="1" id="KW-0723">Serine/threonine-protein kinase</keyword>
<keyword evidence="1" id="KW-0808">Transferase</keyword>
<dbReference type="Proteomes" id="UP001515480">
    <property type="component" value="Unassembled WGS sequence"/>
</dbReference>
<dbReference type="SMART" id="SM00220">
    <property type="entry name" value="S_TKc"/>
    <property type="match status" value="1"/>
</dbReference>
<feature type="region of interest" description="Disordered" evidence="5">
    <location>
        <begin position="691"/>
        <end position="721"/>
    </location>
</feature>
<evidence type="ECO:0000256" key="1">
    <source>
        <dbReference type="ARBA" id="ARBA00022527"/>
    </source>
</evidence>
<feature type="domain" description="Protein kinase" evidence="7">
    <location>
        <begin position="389"/>
        <end position="650"/>
    </location>
</feature>
<evidence type="ECO:0000256" key="4">
    <source>
        <dbReference type="PROSITE-ProRule" id="PRU10141"/>
    </source>
</evidence>
<keyword evidence="9" id="KW-1185">Reference proteome</keyword>
<evidence type="ECO:0000259" key="7">
    <source>
        <dbReference type="PROSITE" id="PS50011"/>
    </source>
</evidence>
<feature type="transmembrane region" description="Helical" evidence="6">
    <location>
        <begin position="229"/>
        <end position="249"/>
    </location>
</feature>
<keyword evidence="2 4" id="KW-0547">Nucleotide-binding</keyword>
<protein>
    <recommendedName>
        <fullName evidence="7">Protein kinase domain-containing protein</fullName>
    </recommendedName>
</protein>
<evidence type="ECO:0000313" key="9">
    <source>
        <dbReference type="Proteomes" id="UP001515480"/>
    </source>
</evidence>
<dbReference type="PROSITE" id="PS00107">
    <property type="entry name" value="PROTEIN_KINASE_ATP"/>
    <property type="match status" value="1"/>
</dbReference>
<organism evidence="8 9">
    <name type="scientific">Prymnesium parvum</name>
    <name type="common">Toxic golden alga</name>
    <dbReference type="NCBI Taxonomy" id="97485"/>
    <lineage>
        <taxon>Eukaryota</taxon>
        <taxon>Haptista</taxon>
        <taxon>Haptophyta</taxon>
        <taxon>Prymnesiophyceae</taxon>
        <taxon>Prymnesiales</taxon>
        <taxon>Prymnesiaceae</taxon>
        <taxon>Prymnesium</taxon>
    </lineage>
</organism>
<dbReference type="InterPro" id="IPR011009">
    <property type="entry name" value="Kinase-like_dom_sf"/>
</dbReference>
<keyword evidence="6" id="KW-0812">Transmembrane</keyword>
<feature type="transmembrane region" description="Helical" evidence="6">
    <location>
        <begin position="190"/>
        <end position="208"/>
    </location>
</feature>
<dbReference type="PROSITE" id="PS50011">
    <property type="entry name" value="PROTEIN_KINASE_DOM"/>
    <property type="match status" value="1"/>
</dbReference>
<dbReference type="InterPro" id="IPR017441">
    <property type="entry name" value="Protein_kinase_ATP_BS"/>
</dbReference>
<evidence type="ECO:0000256" key="2">
    <source>
        <dbReference type="ARBA" id="ARBA00022741"/>
    </source>
</evidence>
<dbReference type="SUPFAM" id="SSF56112">
    <property type="entry name" value="Protein kinase-like (PK-like)"/>
    <property type="match status" value="1"/>
</dbReference>
<dbReference type="GO" id="GO:0004674">
    <property type="term" value="F:protein serine/threonine kinase activity"/>
    <property type="evidence" value="ECO:0007669"/>
    <property type="project" value="UniProtKB-KW"/>
</dbReference>
<dbReference type="PROSITE" id="PS00108">
    <property type="entry name" value="PROTEIN_KINASE_ST"/>
    <property type="match status" value="1"/>
</dbReference>
<accession>A0AB34K1G1</accession>
<dbReference type="AlphaFoldDB" id="A0AB34K1G1"/>
<dbReference type="GO" id="GO:0005524">
    <property type="term" value="F:ATP binding"/>
    <property type="evidence" value="ECO:0007669"/>
    <property type="project" value="UniProtKB-UniRule"/>
</dbReference>
<dbReference type="Pfam" id="PF07714">
    <property type="entry name" value="PK_Tyr_Ser-Thr"/>
    <property type="match status" value="1"/>
</dbReference>
<reference evidence="8 9" key="1">
    <citation type="journal article" date="2024" name="Science">
        <title>Giant polyketide synthase enzymes in the biosynthesis of giant marine polyether toxins.</title>
        <authorList>
            <person name="Fallon T.R."/>
            <person name="Shende V.V."/>
            <person name="Wierzbicki I.H."/>
            <person name="Pendleton A.L."/>
            <person name="Watervoot N.F."/>
            <person name="Auber R.P."/>
            <person name="Gonzalez D.J."/>
            <person name="Wisecaver J.H."/>
            <person name="Moore B.S."/>
        </authorList>
    </citation>
    <scope>NUCLEOTIDE SEQUENCE [LARGE SCALE GENOMIC DNA]</scope>
    <source>
        <strain evidence="8 9">12B1</strain>
    </source>
</reference>
<dbReference type="PRINTS" id="PR00109">
    <property type="entry name" value="TYRKINASE"/>
</dbReference>
<name>A0AB34K1G1_PRYPA</name>
<dbReference type="InterPro" id="IPR008271">
    <property type="entry name" value="Ser/Thr_kinase_AS"/>
</dbReference>
<keyword evidence="6" id="KW-0472">Membrane</keyword>
<proteinExistence type="predicted"/>
<dbReference type="Gene3D" id="1.10.510.10">
    <property type="entry name" value="Transferase(Phosphotransferase) domain 1"/>
    <property type="match status" value="1"/>
</dbReference>
<evidence type="ECO:0000256" key="5">
    <source>
        <dbReference type="SAM" id="MobiDB-lite"/>
    </source>
</evidence>
<dbReference type="CDD" id="cd13999">
    <property type="entry name" value="STKc_MAP3K-like"/>
    <property type="match status" value="1"/>
</dbReference>
<evidence type="ECO:0000256" key="6">
    <source>
        <dbReference type="SAM" id="Phobius"/>
    </source>
</evidence>
<dbReference type="InterPro" id="IPR001245">
    <property type="entry name" value="Ser-Thr/Tyr_kinase_cat_dom"/>
</dbReference>
<feature type="transmembrane region" description="Helical" evidence="6">
    <location>
        <begin position="92"/>
        <end position="110"/>
    </location>
</feature>